<dbReference type="NCBIfam" id="TIGR00204">
    <property type="entry name" value="dxs"/>
    <property type="match status" value="1"/>
</dbReference>
<evidence type="ECO:0000256" key="2">
    <source>
        <dbReference type="ARBA" id="ARBA00022679"/>
    </source>
</evidence>
<evidence type="ECO:0000256" key="4">
    <source>
        <dbReference type="HAMAP-Rule" id="MF_00315"/>
    </source>
</evidence>
<comment type="caution">
    <text evidence="6">The sequence shown here is derived from an EMBL/GenBank/DDBJ whole genome shotgun (WGS) entry which is preliminary data.</text>
</comment>
<feature type="binding site" evidence="4">
    <location>
        <position position="75"/>
    </location>
    <ligand>
        <name>thiamine diphosphate</name>
        <dbReference type="ChEBI" id="CHEBI:58937"/>
    </ligand>
</feature>
<dbReference type="InterPro" id="IPR005475">
    <property type="entry name" value="Transketolase-like_Pyr-bd"/>
</dbReference>
<feature type="binding site" evidence="4">
    <location>
        <position position="366"/>
    </location>
    <ligand>
        <name>thiamine diphosphate</name>
        <dbReference type="ChEBI" id="CHEBI:58937"/>
    </ligand>
</feature>
<keyword evidence="4" id="KW-0460">Magnesium</keyword>
<dbReference type="EMBL" id="JAHLQI010000001">
    <property type="protein sequence ID" value="MBU5489419.1"/>
    <property type="molecule type" value="Genomic_DNA"/>
</dbReference>
<comment type="cofactor">
    <cofactor evidence="4">
        <name>Mg(2+)</name>
        <dbReference type="ChEBI" id="CHEBI:18420"/>
    </cofactor>
    <text evidence="4">Binds 1 Mg(2+) ion per subunit.</text>
</comment>
<feature type="binding site" evidence="4">
    <location>
        <begin position="116"/>
        <end position="118"/>
    </location>
    <ligand>
        <name>thiamine diphosphate</name>
        <dbReference type="ChEBI" id="CHEBI:58937"/>
    </ligand>
</feature>
<comment type="catalytic activity">
    <reaction evidence="4">
        <text>D-glyceraldehyde 3-phosphate + pyruvate + H(+) = 1-deoxy-D-xylulose 5-phosphate + CO2</text>
        <dbReference type="Rhea" id="RHEA:12605"/>
        <dbReference type="ChEBI" id="CHEBI:15361"/>
        <dbReference type="ChEBI" id="CHEBI:15378"/>
        <dbReference type="ChEBI" id="CHEBI:16526"/>
        <dbReference type="ChEBI" id="CHEBI:57792"/>
        <dbReference type="ChEBI" id="CHEBI:59776"/>
        <dbReference type="EC" id="2.2.1.7"/>
    </reaction>
</comment>
<dbReference type="GO" id="GO:0008661">
    <property type="term" value="F:1-deoxy-D-xylulose-5-phosphate synthase activity"/>
    <property type="evidence" value="ECO:0007669"/>
    <property type="project" value="UniProtKB-EC"/>
</dbReference>
<dbReference type="InterPro" id="IPR005477">
    <property type="entry name" value="Dxylulose-5-P_synthase"/>
</dbReference>
<keyword evidence="4" id="KW-0479">Metal-binding</keyword>
<feature type="binding site" evidence="4">
    <location>
        <begin position="148"/>
        <end position="149"/>
    </location>
    <ligand>
        <name>thiamine diphosphate</name>
        <dbReference type="ChEBI" id="CHEBI:58937"/>
    </ligand>
</feature>
<evidence type="ECO:0000313" key="6">
    <source>
        <dbReference type="EMBL" id="MBU5489419.1"/>
    </source>
</evidence>
<dbReference type="CDD" id="cd02007">
    <property type="entry name" value="TPP_DXS"/>
    <property type="match status" value="1"/>
</dbReference>
<keyword evidence="3 4" id="KW-0786">Thiamine pyrophosphate</keyword>
<dbReference type="PANTHER" id="PTHR43322:SF5">
    <property type="entry name" value="1-DEOXY-D-XYLULOSE-5-PHOSPHATE SYNTHASE, CHLOROPLASTIC"/>
    <property type="match status" value="1"/>
</dbReference>
<sequence length="630" mass="68763">MRYGLLDRDDLPSMLGSLTKEQLDELCGEIRQFLLDHVSQTGGHLASNLGVVELTIALHRCFDTSRDRLLFDVGHQCYTHKILTGRKDAFGQLRQFGGISGFLKPSESIHDACITGHASSSISVAQGMAHARTLLGEDYSVVAVIGDGALSGGMAYEALNSAGASKEPLIVVLNDNNMSIDKNVGAMSRHLQHLRVQPEYIRMKQDVKQVLDRSRVGERAANWISRSKRAVKSMVLQCSMFEQMGFTYLGPVDGHDVLAICDLLQIAKDMKKPVLIHVKTKKGKGYSYAEQQPNKYHGVSKFNIATGQPLKKAVTNFSTEFGKELVRLAKTNPKICAITAAMPSGTGLGTFSQLYPQRFFDVGIAEEHAVAMTAGMAKQGLRPVCALYSTFLQRAYDQLIHDVAIDHVPIVLGIDRAGIVGEDGATHNGVFDVGFLRQIPGMTLLAPSSYAELRGMLRSAVQHTDGPIALRYPRGGEGAYTEDHWQGQAAVCLREGTDVALVSYGIMINEALQAAELLEAHGVSTAVYKINILTAAFSDEFLRQVSQCGRVAVIEDVMHAGGVGQALAETLALQQIQMNWIRLFHTDSSFAPQGAVRQIYEYYHLDGNAVAKTCLEAIQHEKEETGRSSI</sequence>
<proteinExistence type="inferred from homology"/>
<gene>
    <name evidence="4 6" type="primary">dxs</name>
    <name evidence="6" type="ORF">KQI75_02050</name>
</gene>
<dbReference type="Pfam" id="PF02780">
    <property type="entry name" value="Transketolase_C"/>
    <property type="match status" value="1"/>
</dbReference>
<comment type="function">
    <text evidence="4">Catalyzes the acyloin condensation reaction between C atoms 2 and 3 of pyruvate and glyceraldehyde 3-phosphate to yield 1-deoxy-D-xylulose-5-phosphate (DXP).</text>
</comment>
<keyword evidence="2 4" id="KW-0808">Transferase</keyword>
<name>A0ABS6EP03_9FIRM</name>
<dbReference type="CDD" id="cd07033">
    <property type="entry name" value="TPP_PYR_DXS_TK_like"/>
    <property type="match status" value="1"/>
</dbReference>
<evidence type="ECO:0000256" key="1">
    <source>
        <dbReference type="ARBA" id="ARBA00011738"/>
    </source>
</evidence>
<dbReference type="InterPro" id="IPR049557">
    <property type="entry name" value="Transketolase_CS"/>
</dbReference>
<organism evidence="6 7">
    <name type="scientific">Butyricicoccus intestinisimiae</name>
    <dbReference type="NCBI Taxonomy" id="2841509"/>
    <lineage>
        <taxon>Bacteria</taxon>
        <taxon>Bacillati</taxon>
        <taxon>Bacillota</taxon>
        <taxon>Clostridia</taxon>
        <taxon>Eubacteriales</taxon>
        <taxon>Butyricicoccaceae</taxon>
        <taxon>Butyricicoccus</taxon>
    </lineage>
</organism>
<dbReference type="InterPro" id="IPR020826">
    <property type="entry name" value="Transketolase_BS"/>
</dbReference>
<protein>
    <recommendedName>
        <fullName evidence="4">1-deoxy-D-xylulose-5-phosphate synthase</fullName>
        <ecNumber evidence="4">2.2.1.7</ecNumber>
    </recommendedName>
    <alternativeName>
        <fullName evidence="4">1-deoxyxylulose-5-phosphate synthase</fullName>
        <shortName evidence="4">DXP synthase</shortName>
        <shortName evidence="4">DXPS</shortName>
    </alternativeName>
</protein>
<keyword evidence="4" id="KW-0784">Thiamine biosynthesis</keyword>
<evidence type="ECO:0000313" key="7">
    <source>
        <dbReference type="Proteomes" id="UP000783588"/>
    </source>
</evidence>
<dbReference type="InterPro" id="IPR033248">
    <property type="entry name" value="Transketolase_C"/>
</dbReference>
<reference evidence="6 7" key="1">
    <citation type="submission" date="2021-06" db="EMBL/GenBank/DDBJ databases">
        <authorList>
            <person name="Sun Q."/>
            <person name="Li D."/>
        </authorList>
    </citation>
    <scope>NUCLEOTIDE SEQUENCE [LARGE SCALE GENOMIC DNA]</scope>
    <source>
        <strain evidence="6 7">MSJd-7</strain>
    </source>
</reference>
<dbReference type="Proteomes" id="UP000783588">
    <property type="component" value="Unassembled WGS sequence"/>
</dbReference>
<dbReference type="Pfam" id="PF02779">
    <property type="entry name" value="Transket_pyr"/>
    <property type="match status" value="1"/>
</dbReference>
<comment type="subunit">
    <text evidence="1 4">Homodimer.</text>
</comment>
<feature type="binding site" evidence="4">
    <location>
        <position position="176"/>
    </location>
    <ligand>
        <name>thiamine diphosphate</name>
        <dbReference type="ChEBI" id="CHEBI:58937"/>
    </ligand>
</feature>
<evidence type="ECO:0000256" key="3">
    <source>
        <dbReference type="ARBA" id="ARBA00023052"/>
    </source>
</evidence>
<dbReference type="NCBIfam" id="NF003933">
    <property type="entry name" value="PRK05444.2-2"/>
    <property type="match status" value="1"/>
</dbReference>
<keyword evidence="4" id="KW-0414">Isoprene biosynthesis</keyword>
<dbReference type="EC" id="2.2.1.7" evidence="4"/>
<evidence type="ECO:0000259" key="5">
    <source>
        <dbReference type="SMART" id="SM00861"/>
    </source>
</evidence>
<dbReference type="PROSITE" id="PS00801">
    <property type="entry name" value="TRANSKETOLASE_1"/>
    <property type="match status" value="1"/>
</dbReference>
<dbReference type="SMART" id="SM00861">
    <property type="entry name" value="Transket_pyr"/>
    <property type="match status" value="1"/>
</dbReference>
<dbReference type="HAMAP" id="MF_00315">
    <property type="entry name" value="DXP_synth"/>
    <property type="match status" value="1"/>
</dbReference>
<feature type="binding site" evidence="4">
    <location>
        <position position="176"/>
    </location>
    <ligand>
        <name>Mg(2+)</name>
        <dbReference type="ChEBI" id="CHEBI:18420"/>
    </ligand>
</feature>
<feature type="domain" description="Transketolase-like pyrimidine-binding" evidence="5">
    <location>
        <begin position="315"/>
        <end position="479"/>
    </location>
</feature>
<dbReference type="PANTHER" id="PTHR43322">
    <property type="entry name" value="1-D-DEOXYXYLULOSE 5-PHOSPHATE SYNTHASE-RELATED"/>
    <property type="match status" value="1"/>
</dbReference>
<feature type="binding site" evidence="4">
    <location>
        <position position="286"/>
    </location>
    <ligand>
        <name>thiamine diphosphate</name>
        <dbReference type="ChEBI" id="CHEBI:58937"/>
    </ligand>
</feature>
<feature type="binding site" evidence="4">
    <location>
        <position position="147"/>
    </location>
    <ligand>
        <name>Mg(2+)</name>
        <dbReference type="ChEBI" id="CHEBI:18420"/>
    </ligand>
</feature>
<keyword evidence="7" id="KW-1185">Reference proteome</keyword>
<dbReference type="Pfam" id="PF13292">
    <property type="entry name" value="DXP_synthase_N"/>
    <property type="match status" value="1"/>
</dbReference>
<comment type="pathway">
    <text evidence="4">Metabolic intermediate biosynthesis; 1-deoxy-D-xylulose 5-phosphate biosynthesis; 1-deoxy-D-xylulose 5-phosphate from D-glyceraldehyde 3-phosphate and pyruvate: step 1/1.</text>
</comment>
<accession>A0ABS6EP03</accession>
<comment type="similarity">
    <text evidence="4">Belongs to the transketolase family. DXPS subfamily.</text>
</comment>
<comment type="cofactor">
    <cofactor evidence="4">
        <name>thiamine diphosphate</name>
        <dbReference type="ChEBI" id="CHEBI:58937"/>
    </cofactor>
    <text evidence="4">Binds 1 thiamine pyrophosphate per subunit.</text>
</comment>
<dbReference type="PROSITE" id="PS00802">
    <property type="entry name" value="TRANSKETOLASE_2"/>
    <property type="match status" value="1"/>
</dbReference>